<feature type="transmembrane region" description="Helical" evidence="1">
    <location>
        <begin position="40"/>
        <end position="57"/>
    </location>
</feature>
<name>A0A414KC75_9FIRM</name>
<dbReference type="Proteomes" id="UP000283928">
    <property type="component" value="Unassembled WGS sequence"/>
</dbReference>
<keyword evidence="1" id="KW-0812">Transmembrane</keyword>
<evidence type="ECO:0000256" key="1">
    <source>
        <dbReference type="SAM" id="Phobius"/>
    </source>
</evidence>
<accession>A0A414KC75</accession>
<proteinExistence type="predicted"/>
<dbReference type="AlphaFoldDB" id="A0A414KC75"/>
<comment type="caution">
    <text evidence="2">The sequence shown here is derived from an EMBL/GenBank/DDBJ whole genome shotgun (WGS) entry which is preliminary data.</text>
</comment>
<evidence type="ECO:0000313" key="2">
    <source>
        <dbReference type="EMBL" id="RHE72979.1"/>
    </source>
</evidence>
<dbReference type="EMBL" id="QSKO01000017">
    <property type="protein sequence ID" value="RHE72979.1"/>
    <property type="molecule type" value="Genomic_DNA"/>
</dbReference>
<protein>
    <submittedName>
        <fullName evidence="2">Uncharacterized protein</fullName>
    </submittedName>
</protein>
<reference evidence="2 3" key="1">
    <citation type="submission" date="2018-08" db="EMBL/GenBank/DDBJ databases">
        <title>A genome reference for cultivated species of the human gut microbiota.</title>
        <authorList>
            <person name="Zou Y."/>
            <person name="Xue W."/>
            <person name="Luo G."/>
        </authorList>
    </citation>
    <scope>NUCLEOTIDE SEQUENCE [LARGE SCALE GENOMIC DNA]</scope>
    <source>
        <strain evidence="2 3">AM27-32LB</strain>
    </source>
</reference>
<keyword evidence="1" id="KW-0472">Membrane</keyword>
<keyword evidence="1" id="KW-1133">Transmembrane helix</keyword>
<gene>
    <name evidence="2" type="ORF">DW723_11755</name>
</gene>
<sequence>MGYKMGYRMGYKKRIKFIERESERVLFFCPKVETIKKNSLFLPGPLLILHILYIQVIDYQMKSGFNT</sequence>
<evidence type="ECO:0000313" key="3">
    <source>
        <dbReference type="Proteomes" id="UP000283928"/>
    </source>
</evidence>
<organism evidence="2 3">
    <name type="scientific">Blautia obeum</name>
    <dbReference type="NCBI Taxonomy" id="40520"/>
    <lineage>
        <taxon>Bacteria</taxon>
        <taxon>Bacillati</taxon>
        <taxon>Bacillota</taxon>
        <taxon>Clostridia</taxon>
        <taxon>Lachnospirales</taxon>
        <taxon>Lachnospiraceae</taxon>
        <taxon>Blautia</taxon>
    </lineage>
</organism>